<evidence type="ECO:0000313" key="3">
    <source>
        <dbReference type="EMBL" id="MPY37721.1"/>
    </source>
</evidence>
<gene>
    <name evidence="3" type="ORF">FNH09_42895</name>
</gene>
<accession>A0A5N8VR06</accession>
<organism evidence="3 4">
    <name type="scientific">Streptomyces adustus</name>
    <dbReference type="NCBI Taxonomy" id="1609272"/>
    <lineage>
        <taxon>Bacteria</taxon>
        <taxon>Bacillati</taxon>
        <taxon>Actinomycetota</taxon>
        <taxon>Actinomycetes</taxon>
        <taxon>Kitasatosporales</taxon>
        <taxon>Streptomycetaceae</taxon>
        <taxon>Streptomyces</taxon>
    </lineage>
</organism>
<proteinExistence type="predicted"/>
<dbReference type="EMBL" id="VJZD01000352">
    <property type="protein sequence ID" value="MPY37721.1"/>
    <property type="molecule type" value="Genomic_DNA"/>
</dbReference>
<dbReference type="RefSeq" id="WP_152895284.1">
    <property type="nucleotide sequence ID" value="NZ_VJZD01000352.1"/>
</dbReference>
<feature type="domain" description="DUF8094" evidence="2">
    <location>
        <begin position="46"/>
        <end position="345"/>
    </location>
</feature>
<feature type="chain" id="PRO_5039143766" description="DUF8094 domain-containing protein" evidence="1">
    <location>
        <begin position="29"/>
        <end position="346"/>
    </location>
</feature>
<comment type="caution">
    <text evidence="3">The sequence shown here is derived from an EMBL/GenBank/DDBJ whole genome shotgun (WGS) entry which is preliminary data.</text>
</comment>
<name>A0A5N8VR06_9ACTN</name>
<dbReference type="Proteomes" id="UP000325849">
    <property type="component" value="Unassembled WGS sequence"/>
</dbReference>
<reference evidence="3 4" key="1">
    <citation type="submission" date="2019-07" db="EMBL/GenBank/DDBJ databases">
        <title>New species of Amycolatopsis and Streptomyces.</title>
        <authorList>
            <person name="Duangmal K."/>
            <person name="Teo W.F.A."/>
            <person name="Lipun K."/>
        </authorList>
    </citation>
    <scope>NUCLEOTIDE SEQUENCE [LARGE SCALE GENOMIC DNA]</scope>
    <source>
        <strain evidence="3 4">NBRC 109810</strain>
    </source>
</reference>
<protein>
    <recommendedName>
        <fullName evidence="2">DUF8094 domain-containing protein</fullName>
    </recommendedName>
</protein>
<sequence>MSLRRNRLLPVCAAVCAFALGACSGSGGADGSSQSKGGGDTGGVIPLADAKTVLRNYAEVNNAANTTQDGEKTATVESGALLGQSKASFHQYPAWTKKEQTESEKPFSYPVEGARFYIPPKGSADFFLVDTRITGEGIAEGRRRLLAFKQVVDDEAKSGKAWKAVAVGEITGALPAVAEDGDGFASPVATADKVGSVKAGDLVALSQDFYVTGGKKAAATFAETDSVKAWKKAYANRASFKDHCVDGEYEAGAGGADTAYGVRTKDGGALVLYDFGYRYKNWGKAECGGNDLHLTDLPVVTKIYFDGRTTILNLTRIDSVMAMAVVPPSGKKVRVTGYRDQLTYAQ</sequence>
<evidence type="ECO:0000259" key="2">
    <source>
        <dbReference type="Pfam" id="PF26366"/>
    </source>
</evidence>
<evidence type="ECO:0000313" key="4">
    <source>
        <dbReference type="Proteomes" id="UP000325849"/>
    </source>
</evidence>
<dbReference type="OrthoDB" id="3295569at2"/>
<dbReference type="AlphaFoldDB" id="A0A5N8VR06"/>
<dbReference type="PROSITE" id="PS51257">
    <property type="entry name" value="PROKAR_LIPOPROTEIN"/>
    <property type="match status" value="1"/>
</dbReference>
<feature type="signal peptide" evidence="1">
    <location>
        <begin position="1"/>
        <end position="28"/>
    </location>
</feature>
<evidence type="ECO:0000256" key="1">
    <source>
        <dbReference type="SAM" id="SignalP"/>
    </source>
</evidence>
<dbReference type="Pfam" id="PF26366">
    <property type="entry name" value="DUF8094"/>
    <property type="match status" value="1"/>
</dbReference>
<keyword evidence="1" id="KW-0732">Signal</keyword>
<keyword evidence="4" id="KW-1185">Reference proteome</keyword>
<dbReference type="InterPro" id="IPR058407">
    <property type="entry name" value="DUF8094"/>
</dbReference>